<dbReference type="EMBL" id="GBBM01007533">
    <property type="protein sequence ID" value="JAC27885.1"/>
    <property type="molecule type" value="mRNA"/>
</dbReference>
<feature type="transmembrane region" description="Helical" evidence="6">
    <location>
        <begin position="71"/>
        <end position="90"/>
    </location>
</feature>
<dbReference type="AlphaFoldDB" id="A0A023G4T9"/>
<dbReference type="GO" id="GO:0016020">
    <property type="term" value="C:membrane"/>
    <property type="evidence" value="ECO:0007669"/>
    <property type="project" value="UniProtKB-SubCell"/>
</dbReference>
<feature type="domain" description="Major facilitator superfamily associated" evidence="7">
    <location>
        <begin position="14"/>
        <end position="71"/>
    </location>
</feature>
<evidence type="ECO:0000259" key="7">
    <source>
        <dbReference type="Pfam" id="PF12832"/>
    </source>
</evidence>
<name>A0A023G4T9_AMBTT</name>
<evidence type="ECO:0000256" key="3">
    <source>
        <dbReference type="ARBA" id="ARBA00022692"/>
    </source>
</evidence>
<comment type="subcellular location">
    <subcellularLocation>
        <location evidence="1">Membrane</location>
        <topology evidence="1">Multi-pass membrane protein</topology>
    </subcellularLocation>
</comment>
<keyword evidence="3 6" id="KW-0812">Transmembrane</keyword>
<proteinExistence type="evidence at transcript level"/>
<keyword evidence="4 6" id="KW-1133">Transmembrane helix</keyword>
<evidence type="ECO:0000256" key="4">
    <source>
        <dbReference type="ARBA" id="ARBA00022989"/>
    </source>
</evidence>
<evidence type="ECO:0000256" key="1">
    <source>
        <dbReference type="ARBA" id="ARBA00004141"/>
    </source>
</evidence>
<dbReference type="InterPro" id="IPR024989">
    <property type="entry name" value="MFS_assoc_dom"/>
</dbReference>
<dbReference type="Gene3D" id="1.20.1250.20">
    <property type="entry name" value="MFS general substrate transporter like domains"/>
    <property type="match status" value="1"/>
</dbReference>
<protein>
    <submittedName>
        <fullName evidence="8">Putative maltose permease ixodes scapularis maltose permease</fullName>
    </submittedName>
</protein>
<sequence length="140" mass="15186">MVRTHRGVAVRHLSLAYSAMTVFAKRAATPGTAASMMCILGSTFEGLGVAAGNLLGGMCIEKFTGRLTFRYLGYASAVCAVCCTLSYLLLRVKGFSRLETTPLSGKLGLKLEEDRRPMKNGSVRMRFNGVNNEGSEQTYF</sequence>
<evidence type="ECO:0000313" key="8">
    <source>
        <dbReference type="EMBL" id="JAC27885.1"/>
    </source>
</evidence>
<reference evidence="8" key="1">
    <citation type="submission" date="2014-03" db="EMBL/GenBank/DDBJ databases">
        <title>The sialotranscriptome of Amblyomma triste, Amblyomma parvum and Amblyomma cajennense ticks, uncovered by 454-based RNA-seq.</title>
        <authorList>
            <person name="Garcia G.R."/>
            <person name="Gardinassi L.G."/>
            <person name="Ribeiro J.M."/>
            <person name="Anatriello E."/>
            <person name="Ferreira B.R."/>
            <person name="Moreira H.N."/>
            <person name="Mafra C."/>
            <person name="Olegario M.M."/>
            <person name="Szabo P.J."/>
            <person name="Miranda-Santos I.K."/>
            <person name="Maruyama S.R."/>
        </authorList>
    </citation>
    <scope>NUCLEOTIDE SEQUENCE</scope>
    <source>
        <strain evidence="8">Mato Grasso do Sul</strain>
        <tissue evidence="8">Salivary glands</tissue>
    </source>
</reference>
<dbReference type="PANTHER" id="PTHR16172">
    <property type="entry name" value="MAJOR FACILITATOR SUPERFAMILY DOMAIN-CONTAINING PROTEIN 6-LIKE"/>
    <property type="match status" value="1"/>
</dbReference>
<evidence type="ECO:0000256" key="5">
    <source>
        <dbReference type="ARBA" id="ARBA00023136"/>
    </source>
</evidence>
<dbReference type="PANTHER" id="PTHR16172:SF30">
    <property type="entry name" value="SUGAR BABY, ISOFORM C"/>
    <property type="match status" value="1"/>
</dbReference>
<dbReference type="InterPro" id="IPR051717">
    <property type="entry name" value="MFS_MFSD6"/>
</dbReference>
<organism evidence="8">
    <name type="scientific">Amblyomma triste</name>
    <name type="common">Neotropical tick</name>
    <dbReference type="NCBI Taxonomy" id="251400"/>
    <lineage>
        <taxon>Eukaryota</taxon>
        <taxon>Metazoa</taxon>
        <taxon>Ecdysozoa</taxon>
        <taxon>Arthropoda</taxon>
        <taxon>Chelicerata</taxon>
        <taxon>Arachnida</taxon>
        <taxon>Acari</taxon>
        <taxon>Parasitiformes</taxon>
        <taxon>Ixodida</taxon>
        <taxon>Ixodoidea</taxon>
        <taxon>Ixodidae</taxon>
        <taxon>Amblyomminae</taxon>
        <taxon>Amblyomma</taxon>
    </lineage>
</organism>
<accession>A0A023G4T9</accession>
<keyword evidence="5 6" id="KW-0472">Membrane</keyword>
<dbReference type="Pfam" id="PF12832">
    <property type="entry name" value="MFS_1_like"/>
    <property type="match status" value="1"/>
</dbReference>
<comment type="similarity">
    <text evidence="2">Belongs to the major facilitator superfamily. MFSD6 family.</text>
</comment>
<evidence type="ECO:0000256" key="6">
    <source>
        <dbReference type="SAM" id="Phobius"/>
    </source>
</evidence>
<dbReference type="InterPro" id="IPR036259">
    <property type="entry name" value="MFS_trans_sf"/>
</dbReference>
<evidence type="ECO:0000256" key="2">
    <source>
        <dbReference type="ARBA" id="ARBA00005241"/>
    </source>
</evidence>